<proteinExistence type="predicted"/>
<gene>
    <name evidence="2" type="ORF">KC01_LOCUS2526</name>
</gene>
<feature type="region of interest" description="Disordered" evidence="1">
    <location>
        <begin position="59"/>
        <end position="81"/>
    </location>
</feature>
<evidence type="ECO:0000313" key="2">
    <source>
        <dbReference type="EMBL" id="CAL1570193.1"/>
    </source>
</evidence>
<evidence type="ECO:0000313" key="3">
    <source>
        <dbReference type="Proteomes" id="UP001497482"/>
    </source>
</evidence>
<organism evidence="2 3">
    <name type="scientific">Knipowitschia caucasica</name>
    <name type="common">Caucasian dwarf goby</name>
    <name type="synonym">Pomatoschistus caucasicus</name>
    <dbReference type="NCBI Taxonomy" id="637954"/>
    <lineage>
        <taxon>Eukaryota</taxon>
        <taxon>Metazoa</taxon>
        <taxon>Chordata</taxon>
        <taxon>Craniata</taxon>
        <taxon>Vertebrata</taxon>
        <taxon>Euteleostomi</taxon>
        <taxon>Actinopterygii</taxon>
        <taxon>Neopterygii</taxon>
        <taxon>Teleostei</taxon>
        <taxon>Neoteleostei</taxon>
        <taxon>Acanthomorphata</taxon>
        <taxon>Gobiaria</taxon>
        <taxon>Gobiiformes</taxon>
        <taxon>Gobioidei</taxon>
        <taxon>Gobiidae</taxon>
        <taxon>Gobiinae</taxon>
        <taxon>Knipowitschia</taxon>
    </lineage>
</organism>
<dbReference type="AlphaFoldDB" id="A0AAV2IY12"/>
<name>A0AAV2IY12_KNICA</name>
<protein>
    <submittedName>
        <fullName evidence="2">Uncharacterized protein</fullName>
    </submittedName>
</protein>
<reference evidence="2 3" key="1">
    <citation type="submission" date="2024-04" db="EMBL/GenBank/DDBJ databases">
        <authorList>
            <person name="Waldvogel A.-M."/>
            <person name="Schoenle A."/>
        </authorList>
    </citation>
    <scope>NUCLEOTIDE SEQUENCE [LARGE SCALE GENOMIC DNA]</scope>
</reference>
<dbReference type="Proteomes" id="UP001497482">
    <property type="component" value="Chromosome 10"/>
</dbReference>
<sequence>MRPSAIGRHAASPPLFSERACRALIVPTEMRMPLHMEAHIKNPRPNSLELRPVPSCQLPEGRPPVRAGQQGAGRLIDGGGAGVKVNERNKELYW</sequence>
<dbReference type="EMBL" id="OZ035832">
    <property type="protein sequence ID" value="CAL1570193.1"/>
    <property type="molecule type" value="Genomic_DNA"/>
</dbReference>
<keyword evidence="3" id="KW-1185">Reference proteome</keyword>
<accession>A0AAV2IY12</accession>
<evidence type="ECO:0000256" key="1">
    <source>
        <dbReference type="SAM" id="MobiDB-lite"/>
    </source>
</evidence>